<dbReference type="EMBL" id="SMAK01000003">
    <property type="protein sequence ID" value="TCT11805.1"/>
    <property type="molecule type" value="Genomic_DNA"/>
</dbReference>
<organism evidence="2 3">
    <name type="scientific">Tepidamorphus gemmatus</name>
    <dbReference type="NCBI Taxonomy" id="747076"/>
    <lineage>
        <taxon>Bacteria</taxon>
        <taxon>Pseudomonadati</taxon>
        <taxon>Pseudomonadota</taxon>
        <taxon>Alphaproteobacteria</taxon>
        <taxon>Hyphomicrobiales</taxon>
        <taxon>Tepidamorphaceae</taxon>
        <taxon>Tepidamorphus</taxon>
    </lineage>
</organism>
<dbReference type="Proteomes" id="UP000295678">
    <property type="component" value="Unassembled WGS sequence"/>
</dbReference>
<evidence type="ECO:0000256" key="1">
    <source>
        <dbReference type="SAM" id="SignalP"/>
    </source>
</evidence>
<evidence type="ECO:0000313" key="3">
    <source>
        <dbReference type="Proteomes" id="UP000295678"/>
    </source>
</evidence>
<dbReference type="InterPro" id="IPR036249">
    <property type="entry name" value="Thioredoxin-like_sf"/>
</dbReference>
<keyword evidence="3" id="KW-1185">Reference proteome</keyword>
<feature type="signal peptide" evidence="1">
    <location>
        <begin position="1"/>
        <end position="25"/>
    </location>
</feature>
<dbReference type="OrthoDB" id="9808254at2"/>
<reference evidence="2 3" key="1">
    <citation type="submission" date="2019-03" db="EMBL/GenBank/DDBJ databases">
        <title>Genomic Encyclopedia of Type Strains, Phase IV (KMG-IV): sequencing the most valuable type-strain genomes for metagenomic binning, comparative biology and taxonomic classification.</title>
        <authorList>
            <person name="Goeker M."/>
        </authorList>
    </citation>
    <scope>NUCLEOTIDE SEQUENCE [LARGE SCALE GENOMIC DNA]</scope>
    <source>
        <strain evidence="2 3">DSM 19345</strain>
    </source>
</reference>
<dbReference type="PANTHER" id="PTHR36057:SF1">
    <property type="entry name" value="LIPOPROTEIN LIPID ATTACHMENT SITE-LIKE PROTEIN, PUTATIVE (DUF1223)-RELATED"/>
    <property type="match status" value="1"/>
</dbReference>
<dbReference type="InterPro" id="IPR010634">
    <property type="entry name" value="DUF1223"/>
</dbReference>
<dbReference type="Pfam" id="PF06764">
    <property type="entry name" value="DUF1223"/>
    <property type="match status" value="1"/>
</dbReference>
<comment type="caution">
    <text evidence="2">The sequence shown here is derived from an EMBL/GenBank/DDBJ whole genome shotgun (WGS) entry which is preliminary data.</text>
</comment>
<accession>A0A4R3MJ86</accession>
<evidence type="ECO:0000313" key="2">
    <source>
        <dbReference type="EMBL" id="TCT11805.1"/>
    </source>
</evidence>
<sequence length="243" mass="26228">MRFGVLTGLALAAAMLAALPGSASAQPTRIDVVELFTSQGCSSCPEADRILGELARQPSVLALSFSIDYWDYLGWKDTLAQPDFTARQKAYAHARGDRAVYTPQAVVNGLAHAAGSDRKTIEDMIRATGRQLDAQRVVLEADRSGDDIVIRAGAGKPPRTGAATIWFVTYEEQRTVEIKRGENRGRTNTYHNVVRHIEAVARWSGETVAVSVPMPRGKGSRCAVILQEGSPEEPGAILAAVRL</sequence>
<gene>
    <name evidence="2" type="ORF">EDC22_103117</name>
</gene>
<dbReference type="PANTHER" id="PTHR36057">
    <property type="match status" value="1"/>
</dbReference>
<feature type="chain" id="PRO_5020747090" description="Secreted protein" evidence="1">
    <location>
        <begin position="26"/>
        <end position="243"/>
    </location>
</feature>
<name>A0A4R3MJ86_9HYPH</name>
<keyword evidence="1" id="KW-0732">Signal</keyword>
<protein>
    <recommendedName>
        <fullName evidence="4">Secreted protein</fullName>
    </recommendedName>
</protein>
<dbReference type="SUPFAM" id="SSF52833">
    <property type="entry name" value="Thioredoxin-like"/>
    <property type="match status" value="1"/>
</dbReference>
<evidence type="ECO:0008006" key="4">
    <source>
        <dbReference type="Google" id="ProtNLM"/>
    </source>
</evidence>
<dbReference type="AlphaFoldDB" id="A0A4R3MJ86"/>
<dbReference type="RefSeq" id="WP_132805717.1">
    <property type="nucleotide sequence ID" value="NZ_SMAK01000003.1"/>
</dbReference>
<proteinExistence type="predicted"/>